<evidence type="ECO:0000256" key="1">
    <source>
        <dbReference type="SAM" id="MobiDB-lite"/>
    </source>
</evidence>
<feature type="region of interest" description="Disordered" evidence="1">
    <location>
        <begin position="1324"/>
        <end position="1464"/>
    </location>
</feature>
<evidence type="ECO:0000313" key="5">
    <source>
        <dbReference type="EMBL" id="KAF6204756.1"/>
    </source>
</evidence>
<sequence>MPRYLAELLTVTDLQAENPTMLKWTVGQQRRVDNPTGCCKPPFRKPKRRSTGKENTRERRSSDSPRTRDSVYMRLDSMPVALRDVSNYCLDSPPRSPQLRRTSLKRPRKSEAGRSPERKKQPCVEKHVGLADQACTGWMSASKYSLDSARSTLQIEYSPFPLRCAQSLMAVSSDASPPSSLYYMNQSPSPIELDHKEIPIRPEEKEIILNTPLNSKNALVREEIARRSCFAPSIDMNEPSHLKRQKVIRRRRGWEGTLDGEKARKIARSCLTLPDGIPSPFESPAVMGKLRRPAISLLTLPRGIPSPPSPIVEPPQKVPPQSETLALPLSEESPKPPRTPDSIHTWDSHNLHFLKTPRLTSAHILNDATLTEISGTASPLSSKLDESDDDGLSSIGSSSLIDRSPLAMVEGQSRSRRCLTFTSPRKKMRKSFLSKAQGELELSIRYLSGFLTIHVVRGKNLIPPSGTGTCNAYIKVSMVPTATERTFHRTCVRKDSSNPRFDTKFTLEVMEPDLERRVLVSAWHRDRRNKKSEFLGCMSFGVKHAVKKEINGSFRLLSQGAGRLKNVPTMTNSENLWYQQTDVMANQSESSVEELVSVDDSDVCQSIDISKERRRKSVKKDMERVHEDQIFLRHLELDPEEEGETSTSPKPGQTPFTTTRTLSKQSGGSFGFSIAWTHPPRVERVESGLPADQAGMRPGDYVIFVGKTNVVTLEEDDILQLIKNGGNQVVLEVYRKVGGGGSSSQAKSLLSASAQPRSSTACSATTTATASFEITKRRLHLPQVTFNSESSAPANDEESRRRSIYQLLGKEQNYALCMQFGIARFMLPLAERKDIISAIEHQTLFQNAQELLRHTEDILELYVQDETLGQSLGRIYQRKMSSLSNSYRKYCIGLKKADCLLVEKTRNAEFMKLTTEPPIPRRRPDLTTFIHKPLEHYREVLKLLQTTLSNTKSRDDDYKALSKCVHEMQVSYREITVESGLMEPDGEGRPLLSLQDLEGRLVFTRCKPFILSAPGRQWIFGGDLSRVEGRSARPFWALLFTDILLFAKVSRDRVIFVTEEPLSLSMVSQALFSIRKKATEFRLLISTSSPGEESPAVGGCAELTRTPRKGPRKRTVALRAPTPELKAVWQNLIQRQIIYVNTARGGTPASSPMDSPDPLTADSIESVSMNKRQVDSNKNPTAVDLIDHRCRQLGKSGVSKGSAMHLAQWMRGQMGEGSPEMESEPEIWSPNTMRRRVAKLRTKSSAVPYRSISRCEEIELSDAEQSTSDSQVDSKMTVKSTDGNSEKLMAVCRKCHKTCLLNNKLNSSGMDNETDINANTSCRREDQGFSDESNWGPHSSNATLSPTDPFLPVPHISVQPPTPTTAGGLQQASPSGNNNFDWESPKRQTVKINPIITRQFSDEAESDGEIEEPPYRSLSPCGLRRYGTVSSLERLDGDDSEEDTSREQEDLPQDSHQETVGQSLRGWTVRAGTYVVEKMAFFERMSEEGAKGGASFIDRYLRSGGDVKHSEELAATSTTLAGEDECETSGATSGEEVWGTPTSGDSGMTSPNTEYAESTSIGTALDDAREQLMFDRLLSGMSIMGSLVPLCPVTRGFPQRRRLDPLMEDVEEDSSDSTSVDNSEATKSYSTDQGNKSDSCAPRAPSRSATSTPHRFFNRLKLRRSQSADSKTSKPNKFMEFLRGSKSEEHTSSSGNRLTRLFSRDSSDDIPTTLPPEFIQKREHDKTLDRRFWKQLRKRRSSNDATAKGSGSGT</sequence>
<dbReference type="InterPro" id="IPR011993">
    <property type="entry name" value="PH-like_dom_sf"/>
</dbReference>
<feature type="region of interest" description="Disordered" evidence="1">
    <location>
        <begin position="1095"/>
        <end position="1114"/>
    </location>
</feature>
<dbReference type="GO" id="GO:0005085">
    <property type="term" value="F:guanyl-nucleotide exchange factor activity"/>
    <property type="evidence" value="ECO:0007669"/>
    <property type="project" value="InterPro"/>
</dbReference>
<dbReference type="InterPro" id="IPR000008">
    <property type="entry name" value="C2_dom"/>
</dbReference>
<feature type="domain" description="C2" evidence="2">
    <location>
        <begin position="436"/>
        <end position="557"/>
    </location>
</feature>
<dbReference type="SUPFAM" id="SSF48065">
    <property type="entry name" value="DBL homology domain (DH-domain)"/>
    <property type="match status" value="1"/>
</dbReference>
<feature type="compositionally biased region" description="Basic and acidic residues" evidence="1">
    <location>
        <begin position="1433"/>
        <end position="1457"/>
    </location>
</feature>
<dbReference type="SUPFAM" id="SSF50729">
    <property type="entry name" value="PH domain-like"/>
    <property type="match status" value="1"/>
</dbReference>
<dbReference type="Proteomes" id="UP000466442">
    <property type="component" value="Linkage Group LG9"/>
</dbReference>
<feature type="region of interest" description="Disordered" evidence="1">
    <location>
        <begin position="1515"/>
        <end position="1559"/>
    </location>
</feature>
<dbReference type="PROSITE" id="PS50010">
    <property type="entry name" value="DH_2"/>
    <property type="match status" value="1"/>
</dbReference>
<dbReference type="OrthoDB" id="410721at2759"/>
<feature type="compositionally biased region" description="Polar residues" evidence="1">
    <location>
        <begin position="1665"/>
        <end position="1675"/>
    </location>
</feature>
<feature type="compositionally biased region" description="Pro residues" evidence="1">
    <location>
        <begin position="304"/>
        <end position="318"/>
    </location>
</feature>
<dbReference type="InterPro" id="IPR035899">
    <property type="entry name" value="DBL_dom_sf"/>
</dbReference>
<dbReference type="InterPro" id="IPR000219">
    <property type="entry name" value="DH_dom"/>
</dbReference>
<dbReference type="InterPro" id="IPR001478">
    <property type="entry name" value="PDZ"/>
</dbReference>
<dbReference type="Gene3D" id="2.30.29.30">
    <property type="entry name" value="Pleckstrin-homology domain (PH domain)/Phosphotyrosine-binding domain (PTB)"/>
    <property type="match status" value="1"/>
</dbReference>
<dbReference type="PANTHER" id="PTHR46848:SF1">
    <property type="entry name" value="REGULATOR OF G-PROTEIN SIGNALING 3"/>
    <property type="match status" value="1"/>
</dbReference>
<feature type="compositionally biased region" description="Basic and acidic residues" evidence="1">
    <location>
        <begin position="51"/>
        <end position="70"/>
    </location>
</feature>
<feature type="region of interest" description="Disordered" evidence="1">
    <location>
        <begin position="375"/>
        <end position="397"/>
    </location>
</feature>
<feature type="compositionally biased region" description="Polar residues" evidence="1">
    <location>
        <begin position="1330"/>
        <end position="1346"/>
    </location>
</feature>
<accession>A0A8S9X9L1</accession>
<feature type="compositionally biased region" description="Polar residues" evidence="1">
    <location>
        <begin position="1540"/>
        <end position="1559"/>
    </location>
</feature>
<dbReference type="EMBL" id="WIXP02000009">
    <property type="protein sequence ID" value="KAF6204756.1"/>
    <property type="molecule type" value="Genomic_DNA"/>
</dbReference>
<feature type="region of interest" description="Disordered" evidence="1">
    <location>
        <begin position="633"/>
        <end position="666"/>
    </location>
</feature>
<proteinExistence type="predicted"/>
<dbReference type="InterPro" id="IPR035892">
    <property type="entry name" value="C2_domain_sf"/>
</dbReference>
<dbReference type="Pfam" id="PF00168">
    <property type="entry name" value="C2"/>
    <property type="match status" value="1"/>
</dbReference>
<dbReference type="PANTHER" id="PTHR46848">
    <property type="entry name" value="REGULATOR OF G-PROTEIN SIGNALING 3"/>
    <property type="match status" value="1"/>
</dbReference>
<dbReference type="Pfam" id="PF00595">
    <property type="entry name" value="PDZ"/>
    <property type="match status" value="1"/>
</dbReference>
<feature type="region of interest" description="Disordered" evidence="1">
    <location>
        <begin position="304"/>
        <end position="340"/>
    </location>
</feature>
<feature type="domain" description="DH" evidence="3">
    <location>
        <begin position="799"/>
        <end position="978"/>
    </location>
</feature>
<dbReference type="Pfam" id="PF00621">
    <property type="entry name" value="RhoGEF"/>
    <property type="match status" value="1"/>
</dbReference>
<evidence type="ECO:0000259" key="4">
    <source>
        <dbReference type="PROSITE" id="PS50106"/>
    </source>
</evidence>
<dbReference type="Gene3D" id="1.20.900.10">
    <property type="entry name" value="Dbl homology (DH) domain"/>
    <property type="match status" value="1"/>
</dbReference>
<dbReference type="SUPFAM" id="SSF49562">
    <property type="entry name" value="C2 domain (Calcium/lipid-binding domain, CaLB)"/>
    <property type="match status" value="1"/>
</dbReference>
<gene>
    <name evidence="5" type="ORF">GE061_018918</name>
</gene>
<organism evidence="5 6">
    <name type="scientific">Apolygus lucorum</name>
    <name type="common">Small green plant bug</name>
    <name type="synonym">Lygocoris lucorum</name>
    <dbReference type="NCBI Taxonomy" id="248454"/>
    <lineage>
        <taxon>Eukaryota</taxon>
        <taxon>Metazoa</taxon>
        <taxon>Ecdysozoa</taxon>
        <taxon>Arthropoda</taxon>
        <taxon>Hexapoda</taxon>
        <taxon>Insecta</taxon>
        <taxon>Pterygota</taxon>
        <taxon>Neoptera</taxon>
        <taxon>Paraneoptera</taxon>
        <taxon>Hemiptera</taxon>
        <taxon>Heteroptera</taxon>
        <taxon>Panheteroptera</taxon>
        <taxon>Cimicomorpha</taxon>
        <taxon>Miridae</taxon>
        <taxon>Mirini</taxon>
        <taxon>Apolygus</taxon>
    </lineage>
</organism>
<feature type="compositionally biased region" description="Polar residues" evidence="1">
    <location>
        <begin position="1263"/>
        <end position="1281"/>
    </location>
</feature>
<feature type="compositionally biased region" description="Polar residues" evidence="1">
    <location>
        <begin position="1364"/>
        <end position="1381"/>
    </location>
</feature>
<name>A0A8S9X9L1_APOLU</name>
<feature type="region of interest" description="Disordered" evidence="1">
    <location>
        <begin position="1608"/>
        <end position="1754"/>
    </location>
</feature>
<evidence type="ECO:0000259" key="2">
    <source>
        <dbReference type="PROSITE" id="PS50004"/>
    </source>
</evidence>
<feature type="region of interest" description="Disordered" evidence="1">
    <location>
        <begin position="1260"/>
        <end position="1281"/>
    </location>
</feature>
<feature type="compositionally biased region" description="Basic and acidic residues" evidence="1">
    <location>
        <begin position="1719"/>
        <end position="1732"/>
    </location>
</feature>
<dbReference type="GO" id="GO:0005886">
    <property type="term" value="C:plasma membrane"/>
    <property type="evidence" value="ECO:0007669"/>
    <property type="project" value="TreeGrafter"/>
</dbReference>
<feature type="region of interest" description="Disordered" evidence="1">
    <location>
        <begin position="87"/>
        <end position="125"/>
    </location>
</feature>
<feature type="region of interest" description="Disordered" evidence="1">
    <location>
        <begin position="27"/>
        <end position="70"/>
    </location>
</feature>
<feature type="compositionally biased region" description="Acidic residues" evidence="1">
    <location>
        <begin position="1402"/>
        <end position="1412"/>
    </location>
</feature>
<evidence type="ECO:0000313" key="6">
    <source>
        <dbReference type="Proteomes" id="UP000466442"/>
    </source>
</evidence>
<keyword evidence="6" id="KW-1185">Reference proteome</keyword>
<dbReference type="SMART" id="SM00239">
    <property type="entry name" value="C2"/>
    <property type="match status" value="1"/>
</dbReference>
<dbReference type="GO" id="GO:0005634">
    <property type="term" value="C:nucleus"/>
    <property type="evidence" value="ECO:0007669"/>
    <property type="project" value="TreeGrafter"/>
</dbReference>
<dbReference type="Gene3D" id="2.30.42.10">
    <property type="match status" value="1"/>
</dbReference>
<feature type="domain" description="PDZ" evidence="4">
    <location>
        <begin position="659"/>
        <end position="737"/>
    </location>
</feature>
<dbReference type="Gene3D" id="2.60.40.150">
    <property type="entry name" value="C2 domain"/>
    <property type="match status" value="1"/>
</dbReference>
<dbReference type="PROSITE" id="PS50106">
    <property type="entry name" value="PDZ"/>
    <property type="match status" value="1"/>
</dbReference>
<evidence type="ECO:0000259" key="3">
    <source>
        <dbReference type="PROSITE" id="PS50010"/>
    </source>
</evidence>
<dbReference type="PROSITE" id="PS50004">
    <property type="entry name" value="C2"/>
    <property type="match status" value="1"/>
</dbReference>
<dbReference type="SMART" id="SM00228">
    <property type="entry name" value="PDZ"/>
    <property type="match status" value="1"/>
</dbReference>
<dbReference type="SUPFAM" id="SSF50156">
    <property type="entry name" value="PDZ domain-like"/>
    <property type="match status" value="1"/>
</dbReference>
<feature type="compositionally biased region" description="Basic and acidic residues" evidence="1">
    <location>
        <begin position="109"/>
        <end position="125"/>
    </location>
</feature>
<reference evidence="5" key="1">
    <citation type="journal article" date="2021" name="Mol. Ecol. Resour.">
        <title>Apolygus lucorum genome provides insights into omnivorousness and mesophyll feeding.</title>
        <authorList>
            <person name="Liu Y."/>
            <person name="Liu H."/>
            <person name="Wang H."/>
            <person name="Huang T."/>
            <person name="Liu B."/>
            <person name="Yang B."/>
            <person name="Yin L."/>
            <person name="Li B."/>
            <person name="Zhang Y."/>
            <person name="Zhang S."/>
            <person name="Jiang F."/>
            <person name="Zhang X."/>
            <person name="Ren Y."/>
            <person name="Wang B."/>
            <person name="Wang S."/>
            <person name="Lu Y."/>
            <person name="Wu K."/>
            <person name="Fan W."/>
            <person name="Wang G."/>
        </authorList>
    </citation>
    <scope>NUCLEOTIDE SEQUENCE</scope>
    <source>
        <strain evidence="5">12Hb</strain>
    </source>
</reference>
<feature type="compositionally biased region" description="Polar residues" evidence="1">
    <location>
        <begin position="645"/>
        <end position="666"/>
    </location>
</feature>
<protein>
    <submittedName>
        <fullName evidence="5">Uncharacterized protein</fullName>
    </submittedName>
</protein>
<dbReference type="InterPro" id="IPR036034">
    <property type="entry name" value="PDZ_sf"/>
</dbReference>
<comment type="caution">
    <text evidence="5">The sequence shown here is derived from an EMBL/GenBank/DDBJ whole genome shotgun (WGS) entry which is preliminary data.</text>
</comment>
<feature type="compositionally biased region" description="Polar residues" evidence="1">
    <location>
        <begin position="1625"/>
        <end position="1638"/>
    </location>
</feature>